<gene>
    <name evidence="2" type="ORF">N4264_25085</name>
</gene>
<proteinExistence type="predicted"/>
<dbReference type="Proteomes" id="UP001064632">
    <property type="component" value="Chromosome"/>
</dbReference>
<evidence type="ECO:0000313" key="3">
    <source>
        <dbReference type="Proteomes" id="UP001064632"/>
    </source>
</evidence>
<sequence>MKVALLAPSLTAFDAVGTDVLEMAQVLRAAGHEVRLYADHAVGIAESVHAPNGFDRWLSPRDLVIYHYSIGWPRIEEMLARCRARRVLRYHNITPAEFFFGWSRDHARTCAAGRASLPRMATMGFELALACSAYNRDELIAHGLPADRGAVLPLFTGSKRCRTSPPTAISSTATATPAGIS</sequence>
<name>A0ABY6BFB2_9GAMM</name>
<organism evidence="2 3">
    <name type="scientific">Tahibacter amnicola</name>
    <dbReference type="NCBI Taxonomy" id="2976241"/>
    <lineage>
        <taxon>Bacteria</taxon>
        <taxon>Pseudomonadati</taxon>
        <taxon>Pseudomonadota</taxon>
        <taxon>Gammaproteobacteria</taxon>
        <taxon>Lysobacterales</taxon>
        <taxon>Rhodanobacteraceae</taxon>
        <taxon>Tahibacter</taxon>
    </lineage>
</organism>
<dbReference type="EMBL" id="CP104694">
    <property type="protein sequence ID" value="UXI67963.1"/>
    <property type="molecule type" value="Genomic_DNA"/>
</dbReference>
<reference evidence="2" key="1">
    <citation type="submission" date="2022-09" db="EMBL/GenBank/DDBJ databases">
        <title>Tahibacter sp. nov., isolated from a fresh water.</title>
        <authorList>
            <person name="Baek J.H."/>
            <person name="Lee J.K."/>
            <person name="Kim J.M."/>
            <person name="Jeon C.O."/>
        </authorList>
    </citation>
    <scope>NUCLEOTIDE SEQUENCE</scope>
    <source>
        <strain evidence="2">W38</strain>
    </source>
</reference>
<evidence type="ECO:0000256" key="1">
    <source>
        <dbReference type="SAM" id="MobiDB-lite"/>
    </source>
</evidence>
<dbReference type="SUPFAM" id="SSF53756">
    <property type="entry name" value="UDP-Glycosyltransferase/glycogen phosphorylase"/>
    <property type="match status" value="1"/>
</dbReference>
<protein>
    <submittedName>
        <fullName evidence="2">Glycosyltransferase family 4 protein</fullName>
    </submittedName>
</protein>
<feature type="compositionally biased region" description="Low complexity" evidence="1">
    <location>
        <begin position="163"/>
        <end position="181"/>
    </location>
</feature>
<evidence type="ECO:0000313" key="2">
    <source>
        <dbReference type="EMBL" id="UXI67963.1"/>
    </source>
</evidence>
<keyword evidence="3" id="KW-1185">Reference proteome</keyword>
<feature type="region of interest" description="Disordered" evidence="1">
    <location>
        <begin position="161"/>
        <end position="181"/>
    </location>
</feature>
<dbReference type="RefSeq" id="WP_261694931.1">
    <property type="nucleotide sequence ID" value="NZ_CP104694.1"/>
</dbReference>
<accession>A0ABY6BFB2</accession>